<sequence length="127" mass="14877">MGATTHFFILLLCLHAAFFTVTTGRRAPSVDIQNQKGGDLRGGRRGAGRGYNSYRLQFPLEHIWDLYQDEDGKFVIPYEFENRSSYGPEALFNITCSMDQYDRNTCVRFRPRRDEWNYMYIKNENDG</sequence>
<feature type="domain" description="Peptidase M12A" evidence="3">
    <location>
        <begin position="52"/>
        <end position="127"/>
    </location>
</feature>
<organism evidence="4 5">
    <name type="scientific">Ancylostoma ceylanicum</name>
    <dbReference type="NCBI Taxonomy" id="53326"/>
    <lineage>
        <taxon>Eukaryota</taxon>
        <taxon>Metazoa</taxon>
        <taxon>Ecdysozoa</taxon>
        <taxon>Nematoda</taxon>
        <taxon>Chromadorea</taxon>
        <taxon>Rhabditida</taxon>
        <taxon>Rhabditina</taxon>
        <taxon>Rhabditomorpha</taxon>
        <taxon>Strongyloidea</taxon>
        <taxon>Ancylostomatidae</taxon>
        <taxon>Ancylostomatinae</taxon>
        <taxon>Ancylostoma</taxon>
    </lineage>
</organism>
<evidence type="ECO:0000256" key="2">
    <source>
        <dbReference type="SAM" id="SignalP"/>
    </source>
</evidence>
<evidence type="ECO:0000259" key="3">
    <source>
        <dbReference type="PROSITE" id="PS51864"/>
    </source>
</evidence>
<feature type="signal peptide" evidence="2">
    <location>
        <begin position="1"/>
        <end position="24"/>
    </location>
</feature>
<dbReference type="InterPro" id="IPR024079">
    <property type="entry name" value="MetalloPept_cat_dom_sf"/>
</dbReference>
<evidence type="ECO:0000313" key="4">
    <source>
        <dbReference type="EMBL" id="EYC10990.1"/>
    </source>
</evidence>
<name>A0A016U750_9BILA</name>
<reference evidence="5" key="1">
    <citation type="journal article" date="2015" name="Nat. Genet.">
        <title>The genome and transcriptome of the zoonotic hookworm Ancylostoma ceylanicum identify infection-specific gene families.</title>
        <authorList>
            <person name="Schwarz E.M."/>
            <person name="Hu Y."/>
            <person name="Antoshechkin I."/>
            <person name="Miller M.M."/>
            <person name="Sternberg P.W."/>
            <person name="Aroian R.V."/>
        </authorList>
    </citation>
    <scope>NUCLEOTIDE SEQUENCE</scope>
    <source>
        <strain evidence="5">HY135</strain>
    </source>
</reference>
<accession>A0A016U750</accession>
<dbReference type="Gene3D" id="3.40.390.10">
    <property type="entry name" value="Collagenase (Catalytic Domain)"/>
    <property type="match status" value="1"/>
</dbReference>
<keyword evidence="2" id="KW-0732">Signal</keyword>
<evidence type="ECO:0000256" key="1">
    <source>
        <dbReference type="PROSITE-ProRule" id="PRU01211"/>
    </source>
</evidence>
<dbReference type="GO" id="GO:0006508">
    <property type="term" value="P:proteolysis"/>
    <property type="evidence" value="ECO:0007669"/>
    <property type="project" value="InterPro"/>
</dbReference>
<proteinExistence type="predicted"/>
<comment type="caution">
    <text evidence="4">The sequence shown here is derived from an EMBL/GenBank/DDBJ whole genome shotgun (WGS) entry which is preliminary data.</text>
</comment>
<dbReference type="GO" id="GO:0004222">
    <property type="term" value="F:metalloendopeptidase activity"/>
    <property type="evidence" value="ECO:0007669"/>
    <property type="project" value="InterPro"/>
</dbReference>
<dbReference type="EMBL" id="JARK01001389">
    <property type="protein sequence ID" value="EYC10990.1"/>
    <property type="molecule type" value="Genomic_DNA"/>
</dbReference>
<dbReference type="Proteomes" id="UP000024635">
    <property type="component" value="Unassembled WGS sequence"/>
</dbReference>
<dbReference type="PROSITE" id="PS51864">
    <property type="entry name" value="ASTACIN"/>
    <property type="match status" value="1"/>
</dbReference>
<dbReference type="AlphaFoldDB" id="A0A016U750"/>
<dbReference type="InterPro" id="IPR001506">
    <property type="entry name" value="Peptidase_M12A"/>
</dbReference>
<comment type="caution">
    <text evidence="1">Lacks conserved residue(s) required for the propagation of feature annotation.</text>
</comment>
<feature type="chain" id="PRO_5005403948" description="Peptidase M12A domain-containing protein" evidence="2">
    <location>
        <begin position="25"/>
        <end position="127"/>
    </location>
</feature>
<keyword evidence="5" id="KW-1185">Reference proteome</keyword>
<protein>
    <recommendedName>
        <fullName evidence="3">Peptidase M12A domain-containing protein</fullName>
    </recommendedName>
</protein>
<evidence type="ECO:0000313" key="5">
    <source>
        <dbReference type="Proteomes" id="UP000024635"/>
    </source>
</evidence>
<gene>
    <name evidence="4" type="primary">Acey_s0053.g2413</name>
    <name evidence="4" type="ORF">Y032_0053g2413</name>
</gene>